<accession>A0A6A6ZSQ9</accession>
<dbReference type="AlphaFoldDB" id="A0A6A6ZSQ9"/>
<keyword evidence="2" id="KW-1185">Reference proteome</keyword>
<protein>
    <submittedName>
        <fullName evidence="1">Uncharacterized protein</fullName>
    </submittedName>
</protein>
<gene>
    <name evidence="1" type="ORF">CC86DRAFT_468316</name>
</gene>
<proteinExistence type="predicted"/>
<name>A0A6A6ZSQ9_9PLEO</name>
<evidence type="ECO:0000313" key="1">
    <source>
        <dbReference type="EMBL" id="KAF2824112.1"/>
    </source>
</evidence>
<organism evidence="1 2">
    <name type="scientific">Ophiobolus disseminans</name>
    <dbReference type="NCBI Taxonomy" id="1469910"/>
    <lineage>
        <taxon>Eukaryota</taxon>
        <taxon>Fungi</taxon>
        <taxon>Dikarya</taxon>
        <taxon>Ascomycota</taxon>
        <taxon>Pezizomycotina</taxon>
        <taxon>Dothideomycetes</taxon>
        <taxon>Pleosporomycetidae</taxon>
        <taxon>Pleosporales</taxon>
        <taxon>Pleosporineae</taxon>
        <taxon>Phaeosphaeriaceae</taxon>
        <taxon>Ophiobolus</taxon>
    </lineage>
</organism>
<evidence type="ECO:0000313" key="2">
    <source>
        <dbReference type="Proteomes" id="UP000799424"/>
    </source>
</evidence>
<dbReference type="EMBL" id="MU006230">
    <property type="protein sequence ID" value="KAF2824112.1"/>
    <property type="molecule type" value="Genomic_DNA"/>
</dbReference>
<dbReference type="Proteomes" id="UP000799424">
    <property type="component" value="Unassembled WGS sequence"/>
</dbReference>
<reference evidence="1" key="1">
    <citation type="journal article" date="2020" name="Stud. Mycol.">
        <title>101 Dothideomycetes genomes: a test case for predicting lifestyles and emergence of pathogens.</title>
        <authorList>
            <person name="Haridas S."/>
            <person name="Albert R."/>
            <person name="Binder M."/>
            <person name="Bloem J."/>
            <person name="Labutti K."/>
            <person name="Salamov A."/>
            <person name="Andreopoulos B."/>
            <person name="Baker S."/>
            <person name="Barry K."/>
            <person name="Bills G."/>
            <person name="Bluhm B."/>
            <person name="Cannon C."/>
            <person name="Castanera R."/>
            <person name="Culley D."/>
            <person name="Daum C."/>
            <person name="Ezra D."/>
            <person name="Gonzalez J."/>
            <person name="Henrissat B."/>
            <person name="Kuo A."/>
            <person name="Liang C."/>
            <person name="Lipzen A."/>
            <person name="Lutzoni F."/>
            <person name="Magnuson J."/>
            <person name="Mondo S."/>
            <person name="Nolan M."/>
            <person name="Ohm R."/>
            <person name="Pangilinan J."/>
            <person name="Park H.-J."/>
            <person name="Ramirez L."/>
            <person name="Alfaro M."/>
            <person name="Sun H."/>
            <person name="Tritt A."/>
            <person name="Yoshinaga Y."/>
            <person name="Zwiers L.-H."/>
            <person name="Turgeon B."/>
            <person name="Goodwin S."/>
            <person name="Spatafora J."/>
            <person name="Crous P."/>
            <person name="Grigoriev I."/>
        </authorList>
    </citation>
    <scope>NUCLEOTIDE SEQUENCE</scope>
    <source>
        <strain evidence="1">CBS 113818</strain>
    </source>
</reference>
<sequence length="375" mass="42326">MSYEYQQDYTNDTLIAGKGYLPYPELINDRWKVTATNDKGLIYTGKDCQQHLVKGSNGEPIQKLNLHWCWDIDIALRGYACSRAYERYMKDPTKPATGCEILLFNRGPSDDWVLAQDANEVPARAAHNALPGACAKCQGSNADSKTHHLYCDQSAKFAFQGLHGVTFKAPVQPVQYKPGMNTKHVLLKRDGYYHDWELSQFPGVELKDVWIPYVGKEWSADAGIGGIPKEQWQGIQKHVETSKPASNPPPTQTPMCKYVRATGACAFTIDAPGRRVFRPKHDFMAHGVWIIRRCDQAVRDGKCCPNLVQLARLTYEQLMSSDSPDIYFIAPGKRFNREQSDPQTDNADVPDERCSVCRKKEFDPTAGTLFERERG</sequence>